<accession>A0ABQ5Y997</accession>
<evidence type="ECO:0000256" key="1">
    <source>
        <dbReference type="SAM" id="MobiDB-lite"/>
    </source>
</evidence>
<gene>
    <name evidence="3" type="ORF">GCM10007907_03010</name>
</gene>
<dbReference type="NCBIfam" id="TIGR02098">
    <property type="entry name" value="MJ0042_CXXC"/>
    <property type="match status" value="1"/>
</dbReference>
<protein>
    <recommendedName>
        <fullName evidence="2">Zinc finger/thioredoxin putative domain-containing protein</fullName>
    </recommendedName>
</protein>
<sequence length="445" mass="47397">MYHITRCPNCRTSFRVTDAHLSAFDGKVRCGRCAFVFDALSQLQGESRPRESAKPAAVAPSPKTTPVPAPETAVAQPKPEPAKPTAAETQAQEDAAYGLDSVTSQLEAAAEAERDGKDDSLASQSLQHLASVLSQAGLPASLADDAPKAATTHAEPDGMLELDLNFREAEHEAQVAPTPAHDHLGDDHGLHDLPAGGIEVIEIPPAEAAAAFSSADFEAWHSATSASVEAALPPAETAEPEPAVMAAASPLAGDTASGTYRPILTAQDEAMLRVPGGPSPWRWLWSIPALLAAIALGGQLAYRYHTDLANELPGMAPKLQRFCAMAGCTMTLPSRAEFLRTEWNELVSLPDHPNLIQLNATLRNQASYAQALPMLELTLTDDNDRIVARKAFSPRDYLAPLADGTPSPLPANLAANGELRAFLQLDLGDMRSSGYTLSWFYPVRH</sequence>
<proteinExistence type="predicted"/>
<dbReference type="Proteomes" id="UP001156706">
    <property type="component" value="Unassembled WGS sequence"/>
</dbReference>
<dbReference type="InterPro" id="IPR021834">
    <property type="entry name" value="DUF3426"/>
</dbReference>
<comment type="caution">
    <text evidence="3">The sequence shown here is derived from an EMBL/GenBank/DDBJ whole genome shotgun (WGS) entry which is preliminary data.</text>
</comment>
<reference evidence="4" key="1">
    <citation type="journal article" date="2019" name="Int. J. Syst. Evol. Microbiol.">
        <title>The Global Catalogue of Microorganisms (GCM) 10K type strain sequencing project: providing services to taxonomists for standard genome sequencing and annotation.</title>
        <authorList>
            <consortium name="The Broad Institute Genomics Platform"/>
            <consortium name="The Broad Institute Genome Sequencing Center for Infectious Disease"/>
            <person name="Wu L."/>
            <person name="Ma J."/>
        </authorList>
    </citation>
    <scope>NUCLEOTIDE SEQUENCE [LARGE SCALE GENOMIC DNA]</scope>
    <source>
        <strain evidence="4">NBRC 110044</strain>
    </source>
</reference>
<dbReference type="Pfam" id="PF13719">
    <property type="entry name" value="Zn_ribbon_5"/>
    <property type="match status" value="1"/>
</dbReference>
<organism evidence="3 4">
    <name type="scientific">Chitinimonas prasina</name>
    <dbReference type="NCBI Taxonomy" id="1434937"/>
    <lineage>
        <taxon>Bacteria</taxon>
        <taxon>Pseudomonadati</taxon>
        <taxon>Pseudomonadota</taxon>
        <taxon>Betaproteobacteria</taxon>
        <taxon>Neisseriales</taxon>
        <taxon>Chitinibacteraceae</taxon>
        <taxon>Chitinimonas</taxon>
    </lineage>
</organism>
<keyword evidence="4" id="KW-1185">Reference proteome</keyword>
<dbReference type="InterPro" id="IPR011723">
    <property type="entry name" value="Znf/thioredoxin_put"/>
</dbReference>
<feature type="region of interest" description="Disordered" evidence="1">
    <location>
        <begin position="44"/>
        <end position="91"/>
    </location>
</feature>
<evidence type="ECO:0000313" key="3">
    <source>
        <dbReference type="EMBL" id="GLR11511.1"/>
    </source>
</evidence>
<evidence type="ECO:0000313" key="4">
    <source>
        <dbReference type="Proteomes" id="UP001156706"/>
    </source>
</evidence>
<dbReference type="Pfam" id="PF11906">
    <property type="entry name" value="DUF3426"/>
    <property type="match status" value="1"/>
</dbReference>
<evidence type="ECO:0000259" key="2">
    <source>
        <dbReference type="Pfam" id="PF13719"/>
    </source>
</evidence>
<name>A0ABQ5Y997_9NEIS</name>
<dbReference type="EMBL" id="BSOG01000001">
    <property type="protein sequence ID" value="GLR11511.1"/>
    <property type="molecule type" value="Genomic_DNA"/>
</dbReference>
<dbReference type="RefSeq" id="WP_284194664.1">
    <property type="nucleotide sequence ID" value="NZ_BSOG01000001.1"/>
</dbReference>
<feature type="domain" description="Zinc finger/thioredoxin putative" evidence="2">
    <location>
        <begin position="4"/>
        <end position="39"/>
    </location>
</feature>